<dbReference type="SMART" id="SM00451">
    <property type="entry name" value="ZnF_U1"/>
    <property type="match status" value="5"/>
</dbReference>
<reference evidence="4" key="1">
    <citation type="submission" date="2020-12" db="EMBL/GenBank/DDBJ databases">
        <title>Metabolic potential, ecology and presence of endohyphal bacteria is reflected in genomic diversity of Mucoromycotina.</title>
        <authorList>
            <person name="Muszewska A."/>
            <person name="Okrasinska A."/>
            <person name="Steczkiewicz K."/>
            <person name="Drgas O."/>
            <person name="Orlowska M."/>
            <person name="Perlinska-Lenart U."/>
            <person name="Aleksandrzak-Piekarczyk T."/>
            <person name="Szatraj K."/>
            <person name="Zielenkiewicz U."/>
            <person name="Pilsyk S."/>
            <person name="Malc E."/>
            <person name="Mieczkowski P."/>
            <person name="Kruszewska J.S."/>
            <person name="Biernat P."/>
            <person name="Pawlowska J."/>
        </authorList>
    </citation>
    <scope>NUCLEOTIDE SEQUENCE</scope>
    <source>
        <strain evidence="4">WA0000017839</strain>
    </source>
</reference>
<dbReference type="InterPro" id="IPR039149">
    <property type="entry name" value="ZNF800"/>
</dbReference>
<feature type="region of interest" description="Disordered" evidence="2">
    <location>
        <begin position="453"/>
        <end position="479"/>
    </location>
</feature>
<sequence>MKSQVKTNGSTPSSSGAASTAKTIVKRVKNWIQPSLSFKNSVLPRIKTEPEEPSIEMALQGVNPEDTVAQNLSTRINANIEDVEMATVEQETCFVQMKQENTIMSSREESIASSTIDVSEFSPDPEDPNFYCRVCDKQHSVKRTFREHCIKHHKMNLPPNPKVLQLTLLAKFPNILPDPDDPDYNCCVCQKNYSDKYNYRRHLRTCHKMDLKPLKPFNVKHPHITPDENDPNSYCAACEKTFCDKWGYRSHLEAIHNLALKDGQRTNKRDGILPDEDDPNGYCRQCNKTLESLRSYRNHLRKIHGMILKPRGRALLVINAHVKLDENDPNNYCIVCKRQYREKRGYRAHLATMHNMVLQNLKPRKAVVVTEDSTVKPDQDDPNFYCCLCEKKYESRPKYRTHLSKSHKMVLRPLNSSQQKNNTIPNRDDPNFYCIACEKYYASRASYRKHVSRAHKIRQHPPAQQETQAPGPSCRSDISQNSLQDEHVCQGNKLRVLYHTVKAEDLTNVKPDEDDPNFYCCLCQKSSPDKRTFNKHLKVVHNMPIYNNTISLPPMTEPLPDIHHPDFYCSLCKRNLSSLDNFHRHLRTNHKMKFTIPRKTHNVIRHPELKPDEFDPNFECIACEKKLSCSTVFRRHLRKIHKMTLSAPRNRRRIRQPY</sequence>
<feature type="domain" description="C2H2-type" evidence="3">
    <location>
        <begin position="567"/>
        <end position="595"/>
    </location>
</feature>
<organism evidence="4 5">
    <name type="scientific">Mucor saturninus</name>
    <dbReference type="NCBI Taxonomy" id="64648"/>
    <lineage>
        <taxon>Eukaryota</taxon>
        <taxon>Fungi</taxon>
        <taxon>Fungi incertae sedis</taxon>
        <taxon>Mucoromycota</taxon>
        <taxon>Mucoromycotina</taxon>
        <taxon>Mucoromycetes</taxon>
        <taxon>Mucorales</taxon>
        <taxon>Mucorineae</taxon>
        <taxon>Mucoraceae</taxon>
        <taxon>Mucor</taxon>
    </lineage>
</organism>
<evidence type="ECO:0000259" key="3">
    <source>
        <dbReference type="PROSITE" id="PS50157"/>
    </source>
</evidence>
<dbReference type="InterPro" id="IPR003604">
    <property type="entry name" value="Matrin/U1-like-C_Znf_C2H2"/>
</dbReference>
<dbReference type="PROSITE" id="PS00028">
    <property type="entry name" value="ZINC_FINGER_C2H2_1"/>
    <property type="match status" value="7"/>
</dbReference>
<name>A0A8H7QXP2_9FUNG</name>
<keyword evidence="1" id="KW-0862">Zinc</keyword>
<dbReference type="GO" id="GO:0003676">
    <property type="term" value="F:nucleic acid binding"/>
    <property type="evidence" value="ECO:0007669"/>
    <property type="project" value="InterPro"/>
</dbReference>
<dbReference type="AlphaFoldDB" id="A0A8H7QXP2"/>
<dbReference type="Proteomes" id="UP000603453">
    <property type="component" value="Unassembled WGS sequence"/>
</dbReference>
<feature type="domain" description="C2H2-type" evidence="3">
    <location>
        <begin position="618"/>
        <end position="641"/>
    </location>
</feature>
<feature type="domain" description="C2H2-type" evidence="3">
    <location>
        <begin position="184"/>
        <end position="212"/>
    </location>
</feature>
<dbReference type="GO" id="GO:0008270">
    <property type="term" value="F:zinc ion binding"/>
    <property type="evidence" value="ECO:0007669"/>
    <property type="project" value="UniProtKB-KW"/>
</dbReference>
<dbReference type="InterPro" id="IPR013087">
    <property type="entry name" value="Znf_C2H2_type"/>
</dbReference>
<accession>A0A8H7QXP2</accession>
<proteinExistence type="predicted"/>
<feature type="compositionally biased region" description="Polar residues" evidence="2">
    <location>
        <begin position="462"/>
        <end position="479"/>
    </location>
</feature>
<dbReference type="EMBL" id="JAEPRD010000086">
    <property type="protein sequence ID" value="KAG2200185.1"/>
    <property type="molecule type" value="Genomic_DNA"/>
</dbReference>
<evidence type="ECO:0000256" key="2">
    <source>
        <dbReference type="SAM" id="MobiDB-lite"/>
    </source>
</evidence>
<dbReference type="PANTHER" id="PTHR21020">
    <property type="entry name" value="ZINC FINGER PROTEIN 800"/>
    <property type="match status" value="1"/>
</dbReference>
<dbReference type="InterPro" id="IPR041661">
    <property type="entry name" value="ZN622/Rei1/Reh1_Znf-C2H2"/>
</dbReference>
<dbReference type="Pfam" id="PF12756">
    <property type="entry name" value="zf-C2H2_2"/>
    <property type="match status" value="2"/>
</dbReference>
<keyword evidence="1" id="KW-0863">Zinc-finger</keyword>
<comment type="caution">
    <text evidence="4">The sequence shown here is derived from an EMBL/GenBank/DDBJ whole genome shotgun (WGS) entry which is preliminary data.</text>
</comment>
<dbReference type="PROSITE" id="PS50157">
    <property type="entry name" value="ZINC_FINGER_C2H2_2"/>
    <property type="match status" value="3"/>
</dbReference>
<evidence type="ECO:0000313" key="4">
    <source>
        <dbReference type="EMBL" id="KAG2200185.1"/>
    </source>
</evidence>
<keyword evidence="1" id="KW-0479">Metal-binding</keyword>
<protein>
    <recommendedName>
        <fullName evidence="3">C2H2-type domain-containing protein</fullName>
    </recommendedName>
</protein>
<evidence type="ECO:0000313" key="5">
    <source>
        <dbReference type="Proteomes" id="UP000603453"/>
    </source>
</evidence>
<gene>
    <name evidence="4" type="ORF">INT47_009823</name>
</gene>
<feature type="region of interest" description="Disordered" evidence="2">
    <location>
        <begin position="1"/>
        <end position="20"/>
    </location>
</feature>
<evidence type="ECO:0000256" key="1">
    <source>
        <dbReference type="PROSITE-ProRule" id="PRU00042"/>
    </source>
</evidence>
<dbReference type="Gene3D" id="3.30.160.60">
    <property type="entry name" value="Classic Zinc Finger"/>
    <property type="match status" value="3"/>
</dbReference>
<keyword evidence="5" id="KW-1185">Reference proteome</keyword>
<dbReference type="PANTHER" id="PTHR21020:SF0">
    <property type="entry name" value="ZINC FINGER PROTEIN 800"/>
    <property type="match status" value="1"/>
</dbReference>
<dbReference type="OrthoDB" id="2248691at2759"/>
<dbReference type="SMART" id="SM00355">
    <property type="entry name" value="ZnF_C2H2"/>
    <property type="match status" value="10"/>
</dbReference>
<feature type="compositionally biased region" description="Low complexity" evidence="2">
    <location>
        <begin position="9"/>
        <end position="20"/>
    </location>
</feature>